<organism evidence="2">
    <name type="scientific">freshwater metagenome</name>
    <dbReference type="NCBI Taxonomy" id="449393"/>
    <lineage>
        <taxon>unclassified sequences</taxon>
        <taxon>metagenomes</taxon>
        <taxon>ecological metagenomes</taxon>
    </lineage>
</organism>
<evidence type="ECO:0000313" key="2">
    <source>
        <dbReference type="EMBL" id="CAB4701245.1"/>
    </source>
</evidence>
<accession>A0A6J6PWM9</accession>
<dbReference type="AlphaFoldDB" id="A0A6J6PWM9"/>
<proteinExistence type="predicted"/>
<dbReference type="EMBL" id="CAEZXM010000244">
    <property type="protein sequence ID" value="CAB4701245.1"/>
    <property type="molecule type" value="Genomic_DNA"/>
</dbReference>
<reference evidence="2" key="1">
    <citation type="submission" date="2020-05" db="EMBL/GenBank/DDBJ databases">
        <authorList>
            <person name="Chiriac C."/>
            <person name="Salcher M."/>
            <person name="Ghai R."/>
            <person name="Kavagutti S V."/>
        </authorList>
    </citation>
    <scope>NUCLEOTIDE SEQUENCE</scope>
</reference>
<evidence type="ECO:0000256" key="1">
    <source>
        <dbReference type="SAM" id="MobiDB-lite"/>
    </source>
</evidence>
<sequence>MHGPLTTLESAPQRDGHHHERDHDDERDGPRSVVAQNDLTPVGELVGEAASGTAVLVQRVGPPAAPELIEAATRRVVHRRGQRDQHWRGNERAPTLAIQRVVKDVVDFRPRHEADCHRSDGRYQQRLSGEAKQHADDDR</sequence>
<feature type="region of interest" description="Disordered" evidence="1">
    <location>
        <begin position="111"/>
        <end position="139"/>
    </location>
</feature>
<name>A0A6J6PWM9_9ZZZZ</name>
<feature type="region of interest" description="Disordered" evidence="1">
    <location>
        <begin position="1"/>
        <end position="46"/>
    </location>
</feature>
<gene>
    <name evidence="2" type="ORF">UFOPK2366_01271</name>
</gene>
<feature type="compositionally biased region" description="Basic and acidic residues" evidence="1">
    <location>
        <begin position="12"/>
        <end position="30"/>
    </location>
</feature>
<protein>
    <submittedName>
        <fullName evidence="2">Unannotated protein</fullName>
    </submittedName>
</protein>